<evidence type="ECO:0000313" key="2">
    <source>
        <dbReference type="Proteomes" id="UP000626148"/>
    </source>
</evidence>
<reference evidence="1" key="2">
    <citation type="submission" date="2020-09" db="EMBL/GenBank/DDBJ databases">
        <authorList>
            <person name="Sun Q."/>
            <person name="Kim S."/>
        </authorList>
    </citation>
    <scope>NUCLEOTIDE SEQUENCE</scope>
    <source>
        <strain evidence="1">KCTC 22169</strain>
    </source>
</reference>
<reference evidence="1" key="1">
    <citation type="journal article" date="2014" name="Int. J. Syst. Evol. Microbiol.">
        <title>Complete genome sequence of Corynebacterium casei LMG S-19264T (=DSM 44701T), isolated from a smear-ripened cheese.</title>
        <authorList>
            <consortium name="US DOE Joint Genome Institute (JGI-PGF)"/>
            <person name="Walter F."/>
            <person name="Albersmeier A."/>
            <person name="Kalinowski J."/>
            <person name="Ruckert C."/>
        </authorList>
    </citation>
    <scope>NUCLEOTIDE SEQUENCE</scope>
    <source>
        <strain evidence="1">KCTC 22169</strain>
    </source>
</reference>
<dbReference type="EMBL" id="BMXR01000006">
    <property type="protein sequence ID" value="GGX57548.1"/>
    <property type="molecule type" value="Genomic_DNA"/>
</dbReference>
<evidence type="ECO:0000313" key="1">
    <source>
        <dbReference type="EMBL" id="GGX57548.1"/>
    </source>
</evidence>
<sequence>MKVMATTTHIELTEGQKDTISKNLRIGPDKVPDTISIVAIAPEAGSSIGIPEDQHSKFSPALIVT</sequence>
<gene>
    <name evidence="1" type="ORF">GCM10007392_26410</name>
</gene>
<accession>A0A918KCX4</accession>
<comment type="caution">
    <text evidence="1">The sequence shown here is derived from an EMBL/GenBank/DDBJ whole genome shotgun (WGS) entry which is preliminary data.</text>
</comment>
<protein>
    <submittedName>
        <fullName evidence="1">Uncharacterized protein</fullName>
    </submittedName>
</protein>
<dbReference type="AlphaFoldDB" id="A0A918KCX4"/>
<proteinExistence type="predicted"/>
<keyword evidence="2" id="KW-1185">Reference proteome</keyword>
<dbReference type="Proteomes" id="UP000626148">
    <property type="component" value="Unassembled WGS sequence"/>
</dbReference>
<name>A0A918KCX4_9GAMM</name>
<organism evidence="1 2">
    <name type="scientific">Saccharospirillum salsuginis</name>
    <dbReference type="NCBI Taxonomy" id="418750"/>
    <lineage>
        <taxon>Bacteria</taxon>
        <taxon>Pseudomonadati</taxon>
        <taxon>Pseudomonadota</taxon>
        <taxon>Gammaproteobacteria</taxon>
        <taxon>Oceanospirillales</taxon>
        <taxon>Saccharospirillaceae</taxon>
        <taxon>Saccharospirillum</taxon>
    </lineage>
</organism>